<evidence type="ECO:0000313" key="2">
    <source>
        <dbReference type="Proteomes" id="UP000030640"/>
    </source>
</evidence>
<dbReference type="VEuPathDB" id="PlasmoDB:C922_04958"/>
<keyword evidence="2" id="KW-1185">Reference proteome</keyword>
<gene>
    <name evidence="1" type="ORF">C922_04958</name>
</gene>
<evidence type="ECO:0000313" key="1">
    <source>
        <dbReference type="EMBL" id="EUD64702.1"/>
    </source>
</evidence>
<dbReference type="AlphaFoldDB" id="W6ZV80"/>
<accession>W6ZV80</accession>
<dbReference type="EMBL" id="KI965491">
    <property type="protein sequence ID" value="EUD64702.1"/>
    <property type="molecule type" value="Genomic_DNA"/>
</dbReference>
<dbReference type="GeneID" id="20040232"/>
<dbReference type="Proteomes" id="UP000030640">
    <property type="component" value="Unassembled WGS sequence"/>
</dbReference>
<organism evidence="1 2">
    <name type="scientific">Plasmodium inui San Antonio 1</name>
    <dbReference type="NCBI Taxonomy" id="1237626"/>
    <lineage>
        <taxon>Eukaryota</taxon>
        <taxon>Sar</taxon>
        <taxon>Alveolata</taxon>
        <taxon>Apicomplexa</taxon>
        <taxon>Aconoidasida</taxon>
        <taxon>Haemosporida</taxon>
        <taxon>Plasmodiidae</taxon>
        <taxon>Plasmodium</taxon>
        <taxon>Plasmodium (Plasmodium)</taxon>
    </lineage>
</organism>
<sequence length="258" mass="30756">MVPSDPFRNCAAEGRLPNLDSRVAKRVPGLTSPEVGLDESKGAPRRNGSTMGLVLRKLAVICALFFLLQNRPQLDRKDPSDLREKESYWRQLSQHKTDKREENVSVSKEGLDRLWKEEITKWKADMYELNKETFWEFKKVCLINNVNFNWENEFWAKFRNQVSRNIYTKEQKDYEDFSNLKSNKPTEKEIKDFIMSKRKSFDIFCDFLRNERSSLIDHVLKEWMKERSMVLDKMGHKKCKIQKLLKKIQKKKIAKYYS</sequence>
<dbReference type="RefSeq" id="XP_008818754.1">
    <property type="nucleotide sequence ID" value="XM_008820532.1"/>
</dbReference>
<proteinExistence type="predicted"/>
<evidence type="ECO:0008006" key="3">
    <source>
        <dbReference type="Google" id="ProtNLM"/>
    </source>
</evidence>
<protein>
    <recommendedName>
        <fullName evidence="3">Plasmodium RESA N-terminal domain-containing protein</fullName>
    </recommendedName>
</protein>
<name>W6ZV80_9APIC</name>
<reference evidence="1 2" key="1">
    <citation type="submission" date="2013-02" db="EMBL/GenBank/DDBJ databases">
        <title>The Genome Sequence of Plasmodium inui San Antonio 1.</title>
        <authorList>
            <consortium name="The Broad Institute Genome Sequencing Platform"/>
            <consortium name="The Broad Institute Genome Sequencing Center for Infectious Disease"/>
            <person name="Neafsey D."/>
            <person name="Cheeseman I."/>
            <person name="Volkman S."/>
            <person name="Adams J."/>
            <person name="Walker B."/>
            <person name="Young S.K."/>
            <person name="Zeng Q."/>
            <person name="Gargeya S."/>
            <person name="Fitzgerald M."/>
            <person name="Haas B."/>
            <person name="Abouelleil A."/>
            <person name="Alvarado L."/>
            <person name="Arachchi H.M."/>
            <person name="Berlin A.M."/>
            <person name="Chapman S.B."/>
            <person name="Dewar J."/>
            <person name="Goldberg J."/>
            <person name="Griggs A."/>
            <person name="Gujja S."/>
            <person name="Hansen M."/>
            <person name="Howarth C."/>
            <person name="Imamovic A."/>
            <person name="Larimer J."/>
            <person name="McCowan C."/>
            <person name="Murphy C."/>
            <person name="Neiman D."/>
            <person name="Pearson M."/>
            <person name="Priest M."/>
            <person name="Roberts A."/>
            <person name="Saif S."/>
            <person name="Shea T."/>
            <person name="Sisk P."/>
            <person name="Sykes S."/>
            <person name="Wortman J."/>
            <person name="Nusbaum C."/>
            <person name="Birren B."/>
        </authorList>
    </citation>
    <scope>NUCLEOTIDE SEQUENCE [LARGE SCALE GENOMIC DNA]</scope>
    <source>
        <strain evidence="1 2">San Antonio 1</strain>
    </source>
</reference>
<dbReference type="OrthoDB" id="375954at2759"/>